<dbReference type="EMBL" id="JBBNAE010000005">
    <property type="protein sequence ID" value="KAK9123520.1"/>
    <property type="molecule type" value="Genomic_DNA"/>
</dbReference>
<keyword evidence="2" id="KW-1185">Reference proteome</keyword>
<organism evidence="1 2">
    <name type="scientific">Stephania japonica</name>
    <dbReference type="NCBI Taxonomy" id="461633"/>
    <lineage>
        <taxon>Eukaryota</taxon>
        <taxon>Viridiplantae</taxon>
        <taxon>Streptophyta</taxon>
        <taxon>Embryophyta</taxon>
        <taxon>Tracheophyta</taxon>
        <taxon>Spermatophyta</taxon>
        <taxon>Magnoliopsida</taxon>
        <taxon>Ranunculales</taxon>
        <taxon>Menispermaceae</taxon>
        <taxon>Menispermoideae</taxon>
        <taxon>Cissampelideae</taxon>
        <taxon>Stephania</taxon>
    </lineage>
</organism>
<gene>
    <name evidence="1" type="ORF">Sjap_013122</name>
</gene>
<comment type="caution">
    <text evidence="1">The sequence shown here is derived from an EMBL/GenBank/DDBJ whole genome shotgun (WGS) entry which is preliminary data.</text>
</comment>
<dbReference type="AlphaFoldDB" id="A0AAP0NZK3"/>
<name>A0AAP0NZK3_9MAGN</name>
<evidence type="ECO:0000313" key="2">
    <source>
        <dbReference type="Proteomes" id="UP001417504"/>
    </source>
</evidence>
<evidence type="ECO:0000313" key="1">
    <source>
        <dbReference type="EMBL" id="KAK9123520.1"/>
    </source>
</evidence>
<reference evidence="1 2" key="1">
    <citation type="submission" date="2024-01" db="EMBL/GenBank/DDBJ databases">
        <title>Genome assemblies of Stephania.</title>
        <authorList>
            <person name="Yang L."/>
        </authorList>
    </citation>
    <scope>NUCLEOTIDE SEQUENCE [LARGE SCALE GENOMIC DNA]</scope>
    <source>
        <strain evidence="1">QJT</strain>
        <tissue evidence="1">Leaf</tissue>
    </source>
</reference>
<dbReference type="Proteomes" id="UP001417504">
    <property type="component" value="Unassembled WGS sequence"/>
</dbReference>
<proteinExistence type="predicted"/>
<protein>
    <submittedName>
        <fullName evidence="1">Uncharacterized protein</fullName>
    </submittedName>
</protein>
<sequence>MVDQSGSSGNGDLRDSQRKMDEMHQLIMLHGYQLEKVLRILRAQTTIMSPTVIAPVTQRTAKAVEATGEFGERWMRFEICIYVSRVLVMVGIRLVNGLGDFGSVGLVMTSRGVYDSLGSRRHEPGCRKTLETHAGSDVVEPMSHDVSHDIQTRGDLRTDALYDAASDFPKA</sequence>
<accession>A0AAP0NZK3</accession>